<evidence type="ECO:0000313" key="2">
    <source>
        <dbReference type="Proteomes" id="UP000492821"/>
    </source>
</evidence>
<keyword evidence="2" id="KW-1185">Reference proteome</keyword>
<reference evidence="3" key="2">
    <citation type="submission" date="2020-10" db="UniProtKB">
        <authorList>
            <consortium name="WormBaseParasite"/>
        </authorList>
    </citation>
    <scope>IDENTIFICATION</scope>
</reference>
<evidence type="ECO:0000313" key="3">
    <source>
        <dbReference type="WBParaSite" id="Pan_g19150.t1"/>
    </source>
</evidence>
<protein>
    <submittedName>
        <fullName evidence="3">Uncharacterized protein</fullName>
    </submittedName>
</protein>
<dbReference type="WBParaSite" id="Pan_g19150.t1">
    <property type="protein sequence ID" value="Pan_g19150.t1"/>
    <property type="gene ID" value="Pan_g19150"/>
</dbReference>
<feature type="region of interest" description="Disordered" evidence="1">
    <location>
        <begin position="49"/>
        <end position="70"/>
    </location>
</feature>
<dbReference type="AlphaFoldDB" id="A0A7E4ZUZ0"/>
<evidence type="ECO:0000256" key="1">
    <source>
        <dbReference type="SAM" id="MobiDB-lite"/>
    </source>
</evidence>
<sequence length="82" mass="9108">MVSRADDGLKTKTYTSFEISTHHRPHTRTTLLPMVVSASATLIDENEQRTMTTSKSHHGDTKATVITNQNMSPTGSLNDFFL</sequence>
<accession>A0A7E4ZUZ0</accession>
<organism evidence="2 3">
    <name type="scientific">Panagrellus redivivus</name>
    <name type="common">Microworm</name>
    <dbReference type="NCBI Taxonomy" id="6233"/>
    <lineage>
        <taxon>Eukaryota</taxon>
        <taxon>Metazoa</taxon>
        <taxon>Ecdysozoa</taxon>
        <taxon>Nematoda</taxon>
        <taxon>Chromadorea</taxon>
        <taxon>Rhabditida</taxon>
        <taxon>Tylenchina</taxon>
        <taxon>Panagrolaimomorpha</taxon>
        <taxon>Panagrolaimoidea</taxon>
        <taxon>Panagrolaimidae</taxon>
        <taxon>Panagrellus</taxon>
    </lineage>
</organism>
<reference evidence="2" key="1">
    <citation type="journal article" date="2013" name="Genetics">
        <title>The draft genome and transcriptome of Panagrellus redivivus are shaped by the harsh demands of a free-living lifestyle.</title>
        <authorList>
            <person name="Srinivasan J."/>
            <person name="Dillman A.R."/>
            <person name="Macchietto M.G."/>
            <person name="Heikkinen L."/>
            <person name="Lakso M."/>
            <person name="Fracchia K.M."/>
            <person name="Antoshechkin I."/>
            <person name="Mortazavi A."/>
            <person name="Wong G."/>
            <person name="Sternberg P.W."/>
        </authorList>
    </citation>
    <scope>NUCLEOTIDE SEQUENCE [LARGE SCALE GENOMIC DNA]</scope>
    <source>
        <strain evidence="2">MT8872</strain>
    </source>
</reference>
<proteinExistence type="predicted"/>
<name>A0A7E4ZUZ0_PANRE</name>
<dbReference type="Proteomes" id="UP000492821">
    <property type="component" value="Unassembled WGS sequence"/>
</dbReference>